<feature type="coiled-coil region" evidence="1">
    <location>
        <begin position="187"/>
        <end position="262"/>
    </location>
</feature>
<sequence>MAIEAERLLAIFEAKFDALDKAIAKSRAAANQNFADIEASGTRAENALARVGSRGTPGFDKLSKSIQNTKVQTGNLAAQLNDIGVQLAGGQSPFLVAIQQGTQIQQALGEAGAKGAVSAIGGAFASLVNPVGLATIALITLGGAAIQYFASLATGGEKSEETLKREADLIQKVASQWGAALPALKAYADEQARLADQQDKLNALIAARETSGQPLVQGFADATAEIADLQDKLNTLGQNAAAQELRDKFEELRKQVENGSVTQQDFNDVIDASKATFADAKINGDSFIVMLESLAGRAAALIPTMASLAGEVDKVFGGAGSPNGRSPTGKTGGYDPRFNLPDTAPTPDSAPNREDVLAAQDKAAAAAARRASRQQKLTADDRINEDIQSIKDRTAALEQEGSMLGLSFEEQQRRKVALDLEQQALKQLREEAIRKGQTDLDSIHLSPQQVAAINEVADAYAKQAEQLRQAREQQALQRDLLQGAFSDLRSALEDGKLDWKDVGDIAINALDKIIDKIENDLIDAILQANSAAGGNGILGSLFGLLSGGSSGGGGLSWLDDLFRASGGPVQAGRPYIVGEKRPELFVPNRSGTILPSVPSVQNAGVSAGASPVSLVFAPQVNGGSGADPDATINQLRKFLDKEFLPRTLKALRQAKTLGMSVS</sequence>
<keyword evidence="5" id="KW-1185">Reference proteome</keyword>
<dbReference type="InterPro" id="IPR009628">
    <property type="entry name" value="Phage_tape_measure_N"/>
</dbReference>
<evidence type="ECO:0000259" key="3">
    <source>
        <dbReference type="Pfam" id="PF06791"/>
    </source>
</evidence>
<protein>
    <recommendedName>
        <fullName evidence="3">Bacteriophage tail tape measure N-terminal domain-containing protein</fullName>
    </recommendedName>
</protein>
<comment type="caution">
    <text evidence="4">The sequence shown here is derived from an EMBL/GenBank/DDBJ whole genome shotgun (WGS) entry which is preliminary data.</text>
</comment>
<feature type="coiled-coil region" evidence="1">
    <location>
        <begin position="450"/>
        <end position="477"/>
    </location>
</feature>
<dbReference type="AlphaFoldDB" id="A0A330GQ51"/>
<feature type="domain" description="Bacteriophage tail tape measure N-terminal" evidence="3">
    <location>
        <begin position="60"/>
        <end position="261"/>
    </location>
</feature>
<evidence type="ECO:0000256" key="2">
    <source>
        <dbReference type="SAM" id="MobiDB-lite"/>
    </source>
</evidence>
<evidence type="ECO:0000256" key="1">
    <source>
        <dbReference type="SAM" id="Coils"/>
    </source>
</evidence>
<dbReference type="OrthoDB" id="8044126at2"/>
<keyword evidence="1" id="KW-0175">Coiled coil</keyword>
<gene>
    <name evidence="4" type="ORF">DPM35_13910</name>
</gene>
<evidence type="ECO:0000313" key="4">
    <source>
        <dbReference type="EMBL" id="RAZ75839.1"/>
    </source>
</evidence>
<dbReference type="RefSeq" id="WP_112127866.1">
    <property type="nucleotide sequence ID" value="NZ_QMBQ01000004.1"/>
</dbReference>
<dbReference type="EMBL" id="QMBQ01000004">
    <property type="protein sequence ID" value="RAZ75839.1"/>
    <property type="molecule type" value="Genomic_DNA"/>
</dbReference>
<proteinExistence type="predicted"/>
<organism evidence="4 5">
    <name type="scientific">Mesorhizobium atlanticum</name>
    <dbReference type="NCBI Taxonomy" id="2233532"/>
    <lineage>
        <taxon>Bacteria</taxon>
        <taxon>Pseudomonadati</taxon>
        <taxon>Pseudomonadota</taxon>
        <taxon>Alphaproteobacteria</taxon>
        <taxon>Hyphomicrobiales</taxon>
        <taxon>Phyllobacteriaceae</taxon>
        <taxon>Mesorhizobium</taxon>
    </lineage>
</organism>
<name>A0A330GQ51_9HYPH</name>
<reference evidence="5" key="1">
    <citation type="submission" date="2018-06" db="EMBL/GenBank/DDBJ databases">
        <authorList>
            <person name="Helene L.C."/>
            <person name="Dall'Agnol R."/>
            <person name="Delamuta J.R."/>
            <person name="Hungria M."/>
        </authorList>
    </citation>
    <scope>NUCLEOTIDE SEQUENCE [LARGE SCALE GENOMIC DNA]</scope>
    <source>
        <strain evidence="5">CNPSo 3140</strain>
    </source>
</reference>
<reference evidence="4 5" key="2">
    <citation type="submission" date="2018-07" db="EMBL/GenBank/DDBJ databases">
        <title>Diversity of Mesorhizobium strains in Brazil.</title>
        <authorList>
            <person name="Helene L.C.F."/>
            <person name="Dall'Agnol R."/>
            <person name="Delamuta J.R.M."/>
            <person name="Hungria M."/>
        </authorList>
    </citation>
    <scope>NUCLEOTIDE SEQUENCE [LARGE SCALE GENOMIC DNA]</scope>
    <source>
        <strain evidence="4 5">CNPSo 3140</strain>
    </source>
</reference>
<evidence type="ECO:0000313" key="5">
    <source>
        <dbReference type="Proteomes" id="UP000251956"/>
    </source>
</evidence>
<dbReference type="Pfam" id="PF06791">
    <property type="entry name" value="TMP_2"/>
    <property type="match status" value="1"/>
</dbReference>
<feature type="region of interest" description="Disordered" evidence="2">
    <location>
        <begin position="317"/>
        <end position="352"/>
    </location>
</feature>
<accession>A0A330GQ51</accession>
<dbReference type="Proteomes" id="UP000251956">
    <property type="component" value="Unassembled WGS sequence"/>
</dbReference>